<evidence type="ECO:0000256" key="1">
    <source>
        <dbReference type="ARBA" id="ARBA00004477"/>
    </source>
</evidence>
<keyword evidence="11 14" id="KW-0472">Membrane</keyword>
<name>A0A9N9HFY7_9GLOM</name>
<dbReference type="CDD" id="cd23284">
    <property type="entry name" value="beta-trefoil_MIR_PMT2-like"/>
    <property type="match status" value="1"/>
</dbReference>
<evidence type="ECO:0000256" key="8">
    <source>
        <dbReference type="ARBA" id="ARBA00022737"/>
    </source>
</evidence>
<reference evidence="16" key="1">
    <citation type="submission" date="2021-06" db="EMBL/GenBank/DDBJ databases">
        <authorList>
            <person name="Kallberg Y."/>
            <person name="Tangrot J."/>
            <person name="Rosling A."/>
        </authorList>
    </citation>
    <scope>NUCLEOTIDE SEQUENCE</scope>
    <source>
        <strain evidence="16">MA453B</strain>
    </source>
</reference>
<feature type="domain" description="MIR" evidence="15">
    <location>
        <begin position="445"/>
        <end position="503"/>
    </location>
</feature>
<comment type="caution">
    <text evidence="16">The sequence shown here is derived from an EMBL/GenBank/DDBJ whole genome shotgun (WGS) entry which is preliminary data.</text>
</comment>
<evidence type="ECO:0000256" key="7">
    <source>
        <dbReference type="ARBA" id="ARBA00022692"/>
    </source>
</evidence>
<feature type="transmembrane region" description="Helical" evidence="14">
    <location>
        <begin position="618"/>
        <end position="639"/>
    </location>
</feature>
<protein>
    <recommendedName>
        <fullName evidence="4 14">Dolichyl-phosphate-mannose--protein mannosyltransferase</fullName>
        <ecNumber evidence="4 14">2.4.1.109</ecNumber>
    </recommendedName>
</protein>
<comment type="pathway">
    <text evidence="2 14">Protein modification; protein glycosylation.</text>
</comment>
<dbReference type="GO" id="GO:0005789">
    <property type="term" value="C:endoplasmic reticulum membrane"/>
    <property type="evidence" value="ECO:0007669"/>
    <property type="project" value="UniProtKB-SubCell"/>
</dbReference>
<dbReference type="GO" id="GO:0004169">
    <property type="term" value="F:dolichyl-phosphate-mannose-protein mannosyltransferase activity"/>
    <property type="evidence" value="ECO:0007669"/>
    <property type="project" value="UniProtKB-UniRule"/>
</dbReference>
<keyword evidence="7 14" id="KW-0812">Transmembrane</keyword>
<evidence type="ECO:0000256" key="9">
    <source>
        <dbReference type="ARBA" id="ARBA00022824"/>
    </source>
</evidence>
<feature type="domain" description="MIR" evidence="15">
    <location>
        <begin position="382"/>
        <end position="438"/>
    </location>
</feature>
<dbReference type="SMART" id="SM00472">
    <property type="entry name" value="MIR"/>
    <property type="match status" value="3"/>
</dbReference>
<dbReference type="SUPFAM" id="SSF82109">
    <property type="entry name" value="MIR domain"/>
    <property type="match status" value="1"/>
</dbReference>
<evidence type="ECO:0000256" key="13">
    <source>
        <dbReference type="ARBA" id="ARBA00045102"/>
    </source>
</evidence>
<evidence type="ECO:0000256" key="2">
    <source>
        <dbReference type="ARBA" id="ARBA00004922"/>
    </source>
</evidence>
<evidence type="ECO:0000256" key="3">
    <source>
        <dbReference type="ARBA" id="ARBA00007222"/>
    </source>
</evidence>
<keyword evidence="17" id="KW-1185">Reference proteome</keyword>
<comment type="function">
    <text evidence="14">Transfers mannose from Dol-P-mannose to Ser or Thr residues on proteins.</text>
</comment>
<keyword evidence="10 14" id="KW-1133">Transmembrane helix</keyword>
<evidence type="ECO:0000256" key="11">
    <source>
        <dbReference type="ARBA" id="ARBA00023136"/>
    </source>
</evidence>
<keyword evidence="8" id="KW-0677">Repeat</keyword>
<dbReference type="Pfam" id="PF02366">
    <property type="entry name" value="PMT"/>
    <property type="match status" value="1"/>
</dbReference>
<keyword evidence="9 14" id="KW-0256">Endoplasmic reticulum</keyword>
<comment type="similarity">
    <text evidence="3 14">Belongs to the glycosyltransferase 39 family.</text>
</comment>
<dbReference type="PROSITE" id="PS50919">
    <property type="entry name" value="MIR"/>
    <property type="match status" value="3"/>
</dbReference>
<dbReference type="Proteomes" id="UP000789405">
    <property type="component" value="Unassembled WGS sequence"/>
</dbReference>
<dbReference type="InterPro" id="IPR003342">
    <property type="entry name" value="ArnT-like_N"/>
</dbReference>
<evidence type="ECO:0000313" key="17">
    <source>
        <dbReference type="Proteomes" id="UP000789405"/>
    </source>
</evidence>
<proteinExistence type="inferred from homology"/>
<gene>
    <name evidence="16" type="ORF">DERYTH_LOCUS12133</name>
</gene>
<dbReference type="PANTHER" id="PTHR10050:SF46">
    <property type="entry name" value="PROTEIN O-MANNOSYL-TRANSFERASE 2"/>
    <property type="match status" value="1"/>
</dbReference>
<dbReference type="InterPro" id="IPR027005">
    <property type="entry name" value="PMT-like"/>
</dbReference>
<dbReference type="InterPro" id="IPR016093">
    <property type="entry name" value="MIR_motif"/>
</dbReference>
<comment type="subcellular location">
    <subcellularLocation>
        <location evidence="1 14">Endoplasmic reticulum membrane</location>
        <topology evidence="1 14">Multi-pass membrane protein</topology>
    </subcellularLocation>
</comment>
<evidence type="ECO:0000259" key="15">
    <source>
        <dbReference type="PROSITE" id="PS50919"/>
    </source>
</evidence>
<dbReference type="OrthoDB" id="292747at2759"/>
<sequence>MISIHFDDDYNDNNDDYLPNSSQTNNDCLEMDTLKRRHFTTTINQQQFSKAGYEQVPLDPIDFDENGKLYKPIRLPKNKILAFWQQNNDIIIPAFFTLLSFWTRYYLISYSNFVVWDEAHFGKFGSHYLKREFYFDVHPPLGKVLVGLAGLLAGYNGSFEFGSGETYPEDINYPFMRIFFATFGAWMVPLAYFTALELNFSQHAVILTTLMVLLDTAYLCISRFILLDSMLLFFTFTTVFFLTKFHNQRDDPFSIDWWLWLILTGVSIGCVTSVKWVGCFVTALVGLYTIEDFGPGDAQMSSLFQAGLRGNNFHGNPIELAYGSRFTLKNMGYGGGLLHSHVQTFPTGSKQQQVTCYHHRDTNNDWIIKKIREEHEENSTVVEFVKHNDEVRLFHASTKRNLHSHQVNAPVTKSQYEVSCYGNDELGDQNDNWIVEVVDDLLENTPHIRALTTRLRFRHKILGCYLRAANTILPQWGFKQIEVTCDKKDNPHDSHTHWNIEHHWNDKLPPGGGSHYRTMFLHDFWHLNVAMYTTNNALIPDPDKEDILASHPWQWPILQVGIRICGWDDNAVKYYLLGNPIIWWSAQWTHFLYVGKISFIGWLLHFLPFFIMGRVTYLHHYFPALYFSILMCAFMLDHFTSSCNPIIKHAIFGISYLAVISVFLYFKDIAFGFDYPSRELKGRQWFSTWNLID</sequence>
<evidence type="ECO:0000256" key="10">
    <source>
        <dbReference type="ARBA" id="ARBA00022989"/>
    </source>
</evidence>
<feature type="transmembrane region" description="Helical" evidence="14">
    <location>
        <begin position="257"/>
        <end position="290"/>
    </location>
</feature>
<keyword evidence="6 14" id="KW-0808">Transferase</keyword>
<comment type="catalytic activity">
    <reaction evidence="13 14">
        <text>a di-trans,poly-cis-dolichyl beta-D-mannosyl phosphate + L-seryl-[protein] = 3-O-(alpha-D-mannosyl)-L-seryl-[protein] + a di-trans,poly-cis-dolichyl phosphate + H(+)</text>
        <dbReference type="Rhea" id="RHEA:17377"/>
        <dbReference type="Rhea" id="RHEA-COMP:9863"/>
        <dbReference type="Rhea" id="RHEA-COMP:13546"/>
        <dbReference type="Rhea" id="RHEA-COMP:19498"/>
        <dbReference type="Rhea" id="RHEA-COMP:19501"/>
        <dbReference type="ChEBI" id="CHEBI:15378"/>
        <dbReference type="ChEBI" id="CHEBI:29999"/>
        <dbReference type="ChEBI" id="CHEBI:57683"/>
        <dbReference type="ChEBI" id="CHEBI:58211"/>
        <dbReference type="ChEBI" id="CHEBI:137321"/>
        <dbReference type="EC" id="2.4.1.109"/>
    </reaction>
</comment>
<evidence type="ECO:0000256" key="12">
    <source>
        <dbReference type="ARBA" id="ARBA00045085"/>
    </source>
</evidence>
<feature type="transmembrane region" description="Helical" evidence="14">
    <location>
        <begin position="591"/>
        <end position="612"/>
    </location>
</feature>
<dbReference type="InterPro" id="IPR032421">
    <property type="entry name" value="PMT_4TMC"/>
</dbReference>
<evidence type="ECO:0000256" key="14">
    <source>
        <dbReference type="RuleBase" id="RU367007"/>
    </source>
</evidence>
<dbReference type="InterPro" id="IPR036300">
    <property type="entry name" value="MIR_dom_sf"/>
</dbReference>
<organism evidence="16 17">
    <name type="scientific">Dentiscutata erythropus</name>
    <dbReference type="NCBI Taxonomy" id="1348616"/>
    <lineage>
        <taxon>Eukaryota</taxon>
        <taxon>Fungi</taxon>
        <taxon>Fungi incertae sedis</taxon>
        <taxon>Mucoromycota</taxon>
        <taxon>Glomeromycotina</taxon>
        <taxon>Glomeromycetes</taxon>
        <taxon>Diversisporales</taxon>
        <taxon>Gigasporaceae</taxon>
        <taxon>Dentiscutata</taxon>
    </lineage>
</organism>
<evidence type="ECO:0000313" key="16">
    <source>
        <dbReference type="EMBL" id="CAG8687255.1"/>
    </source>
</evidence>
<dbReference type="Pfam" id="PF16192">
    <property type="entry name" value="PMT_4TMC"/>
    <property type="match status" value="1"/>
</dbReference>
<dbReference type="EMBL" id="CAJVPY010007818">
    <property type="protein sequence ID" value="CAG8687255.1"/>
    <property type="molecule type" value="Genomic_DNA"/>
</dbReference>
<dbReference type="FunFam" id="2.80.10.50:FF:000012">
    <property type="entry name" value="Protein O-mannosyl-transferase 1"/>
    <property type="match status" value="1"/>
</dbReference>
<evidence type="ECO:0000256" key="5">
    <source>
        <dbReference type="ARBA" id="ARBA00022676"/>
    </source>
</evidence>
<evidence type="ECO:0000256" key="6">
    <source>
        <dbReference type="ARBA" id="ARBA00022679"/>
    </source>
</evidence>
<dbReference type="PANTHER" id="PTHR10050">
    <property type="entry name" value="DOLICHYL-PHOSPHATE-MANNOSE--PROTEIN MANNOSYLTRANSFERASE"/>
    <property type="match status" value="1"/>
</dbReference>
<dbReference type="Pfam" id="PF02815">
    <property type="entry name" value="MIR"/>
    <property type="match status" value="1"/>
</dbReference>
<evidence type="ECO:0000256" key="4">
    <source>
        <dbReference type="ARBA" id="ARBA00012839"/>
    </source>
</evidence>
<dbReference type="AlphaFoldDB" id="A0A9N9HFY7"/>
<dbReference type="Gene3D" id="2.80.10.50">
    <property type="match status" value="1"/>
</dbReference>
<keyword evidence="5 14" id="KW-0328">Glycosyltransferase</keyword>
<feature type="domain" description="MIR" evidence="15">
    <location>
        <begin position="317"/>
        <end position="371"/>
    </location>
</feature>
<comment type="caution">
    <text evidence="14">Lacks conserved residue(s) required for the propagation of feature annotation.</text>
</comment>
<accession>A0A9N9HFY7</accession>
<feature type="transmembrane region" description="Helical" evidence="14">
    <location>
        <begin position="175"/>
        <end position="194"/>
    </location>
</feature>
<comment type="catalytic activity">
    <reaction evidence="12 14">
        <text>a di-trans,poly-cis-dolichyl beta-D-mannosyl phosphate + L-threonyl-[protein] = 3-O-(alpha-D-mannosyl)-L-threonyl-[protein] + a di-trans,poly-cis-dolichyl phosphate + H(+)</text>
        <dbReference type="Rhea" id="RHEA:53396"/>
        <dbReference type="Rhea" id="RHEA-COMP:11060"/>
        <dbReference type="Rhea" id="RHEA-COMP:13547"/>
        <dbReference type="Rhea" id="RHEA-COMP:19498"/>
        <dbReference type="Rhea" id="RHEA-COMP:19501"/>
        <dbReference type="ChEBI" id="CHEBI:15378"/>
        <dbReference type="ChEBI" id="CHEBI:30013"/>
        <dbReference type="ChEBI" id="CHEBI:57683"/>
        <dbReference type="ChEBI" id="CHEBI:58211"/>
        <dbReference type="ChEBI" id="CHEBI:137323"/>
        <dbReference type="EC" id="2.4.1.109"/>
    </reaction>
</comment>
<feature type="transmembrane region" description="Helical" evidence="14">
    <location>
        <begin position="225"/>
        <end position="245"/>
    </location>
</feature>
<dbReference type="EC" id="2.4.1.109" evidence="4 14"/>
<feature type="transmembrane region" description="Helical" evidence="14">
    <location>
        <begin position="646"/>
        <end position="666"/>
    </location>
</feature>